<evidence type="ECO:0000256" key="5">
    <source>
        <dbReference type="ARBA" id="ARBA00023004"/>
    </source>
</evidence>
<dbReference type="CDD" id="cd00302">
    <property type="entry name" value="cytochrome_P450"/>
    <property type="match status" value="1"/>
</dbReference>
<comment type="caution">
    <text evidence="8">The sequence shown here is derived from an EMBL/GenBank/DDBJ whole genome shotgun (WGS) entry which is preliminary data.</text>
</comment>
<dbReference type="GO" id="GO:0016125">
    <property type="term" value="P:sterol metabolic process"/>
    <property type="evidence" value="ECO:0007669"/>
    <property type="project" value="TreeGrafter"/>
</dbReference>
<protein>
    <submittedName>
        <fullName evidence="8">Uncharacterized protein</fullName>
    </submittedName>
</protein>
<dbReference type="GO" id="GO:0016705">
    <property type="term" value="F:oxidoreductase activity, acting on paired donors, with incorporation or reduction of molecular oxygen"/>
    <property type="evidence" value="ECO:0007669"/>
    <property type="project" value="InterPro"/>
</dbReference>
<evidence type="ECO:0000256" key="7">
    <source>
        <dbReference type="SAM" id="MobiDB-lite"/>
    </source>
</evidence>
<dbReference type="AlphaFoldDB" id="A0AAD4FIW5"/>
<dbReference type="GO" id="GO:0005506">
    <property type="term" value="F:iron ion binding"/>
    <property type="evidence" value="ECO:0007669"/>
    <property type="project" value="InterPro"/>
</dbReference>
<dbReference type="GO" id="GO:0004497">
    <property type="term" value="F:monooxygenase activity"/>
    <property type="evidence" value="ECO:0007669"/>
    <property type="project" value="UniProtKB-KW"/>
</dbReference>
<sequence length="1077" mass="120157">MVVALSGDKGRQMFFESKDLAFSEDCKLCPIRSTPKSTKDITDEDKNLGFDAWFHRRLTSLLKHEQFRHKLPVLIWDTKEALKAIKNDASGRTNLFESLYRIVFRLTIRVAGPTKIAEDPNRLEDVIKMFEMIDRSTTATSVIFPKLPWPAIIQRTYAGARLYIMIDNIIKKRAASDERHDDALQHMLDQGDRAVRIVEFIVGALFAGLINSGINAAWVICYLEASPKWLAKAKDEVCSTAARHAKDLNAPLSDQLDDVPIGAWETEFSVIDMCLRDSLRLNLLGTAFRRNISGKDIPMGNGNEVIPPGAFVTYTTGDIYLDPDVYTDPCTAIAAVGTGPQYSHAHAYVYQIQETTSQQPAFQLNHPNHISSSTHIAMAPTTPLSSGARKRRVASPGSGVKTPTLPREPAIPDTTPEGPYHVHQPNTNVRSDEVDAHLLQNHGLLSLPCELLEMIASNLLATTHILNLGMVSKRMSGIVQQTIVRDLVVSSRNIGRFLGMLSGRAELTSKVSSVDVGDLGCSQYGEHPYADLDSLGPNFLETLSIAIAASTGHVIDWSPVREDNKYVGPVWRQDTAFFLNVLATSCPSIKSVTVELPEARPFRSGQPPRPIHQAPSALPALNPELLPVAPFQGPALRVFQAKLETRKSCPLTISENTSWKGPPTIEVLESHNLKWRNMGTHIITLANFSRLKRLDIPMDILGRPHDIVFSNTYNLNVAKHDGPAIVRRTPPVSKKLAELRSKVLPLTLQYLHLRSCNKWVFALLQRINEVPVEDLILKRVELSFELSPKNLLIQCDAEDLGRLDYVQLLAGLDRKGIEVIFHTGPEGIAVDMRKELEALSCLTPSEVWHCSVAHAPFSKWNPEASRKRQSLKTGFRYFLRHADHHSQLLNSPTFNIESWMQGAFFHGISNSEWDAQLLDSRMEVKTIGSGGWKERALGKRALKRRLPPLLNLDIYQFVLRIEQKLTPLPKESEFFGASFAITDGVRAQPSHQHRDAVKKLRAYKEKPKRLKQAKCAEPLLHAKAEVHDLEDGIERLRPGSANNVGTASQFNATLWAGIAWNIFLQPNTATCVAKFLE</sequence>
<gene>
    <name evidence="8" type="ORF">G6011_08519</name>
</gene>
<reference evidence="8" key="1">
    <citation type="submission" date="2021-07" db="EMBL/GenBank/DDBJ databases">
        <title>Genome Resource of American Ginseng Black Spot Pathogen Alternaria panax.</title>
        <authorList>
            <person name="Qiu C."/>
            <person name="Wang W."/>
            <person name="Liu Z."/>
        </authorList>
    </citation>
    <scope>NUCLEOTIDE SEQUENCE</scope>
    <source>
        <strain evidence="8">BNCC115425</strain>
    </source>
</reference>
<organism evidence="8 9">
    <name type="scientific">Alternaria panax</name>
    <dbReference type="NCBI Taxonomy" id="48097"/>
    <lineage>
        <taxon>Eukaryota</taxon>
        <taxon>Fungi</taxon>
        <taxon>Dikarya</taxon>
        <taxon>Ascomycota</taxon>
        <taxon>Pezizomycotina</taxon>
        <taxon>Dothideomycetes</taxon>
        <taxon>Pleosporomycetidae</taxon>
        <taxon>Pleosporales</taxon>
        <taxon>Pleosporineae</taxon>
        <taxon>Pleosporaceae</taxon>
        <taxon>Alternaria</taxon>
        <taxon>Alternaria sect. Panax</taxon>
    </lineage>
</organism>
<dbReference type="PANTHER" id="PTHR24286">
    <property type="entry name" value="CYTOCHROME P450 26"/>
    <property type="match status" value="1"/>
</dbReference>
<keyword evidence="6" id="KW-0503">Monooxygenase</keyword>
<dbReference type="SUPFAM" id="SSF48264">
    <property type="entry name" value="Cytochrome P450"/>
    <property type="match status" value="1"/>
</dbReference>
<keyword evidence="4" id="KW-0560">Oxidoreductase</keyword>
<evidence type="ECO:0000256" key="4">
    <source>
        <dbReference type="ARBA" id="ARBA00023002"/>
    </source>
</evidence>
<keyword evidence="9" id="KW-1185">Reference proteome</keyword>
<dbReference type="Proteomes" id="UP001199106">
    <property type="component" value="Unassembled WGS sequence"/>
</dbReference>
<evidence type="ECO:0000256" key="6">
    <source>
        <dbReference type="ARBA" id="ARBA00023033"/>
    </source>
</evidence>
<name>A0AAD4FIW5_9PLEO</name>
<dbReference type="EMBL" id="JAANER010000004">
    <property type="protein sequence ID" value="KAG9190431.1"/>
    <property type="molecule type" value="Genomic_DNA"/>
</dbReference>
<accession>A0AAD4FIW5</accession>
<evidence type="ECO:0000313" key="8">
    <source>
        <dbReference type="EMBL" id="KAG9190431.1"/>
    </source>
</evidence>
<dbReference type="Gene3D" id="1.10.630.10">
    <property type="entry name" value="Cytochrome P450"/>
    <property type="match status" value="1"/>
</dbReference>
<keyword evidence="3" id="KW-0479">Metal-binding</keyword>
<dbReference type="PANTHER" id="PTHR24286:SF384">
    <property type="entry name" value="P450, PUTATIVE (EUROFUNG)-RELATED"/>
    <property type="match status" value="1"/>
</dbReference>
<comment type="similarity">
    <text evidence="1">Belongs to the cytochrome P450 family.</text>
</comment>
<dbReference type="InterPro" id="IPR036396">
    <property type="entry name" value="Cyt_P450_sf"/>
</dbReference>
<proteinExistence type="inferred from homology"/>
<feature type="region of interest" description="Disordered" evidence="7">
    <location>
        <begin position="383"/>
        <end position="427"/>
    </location>
</feature>
<evidence type="ECO:0000313" key="9">
    <source>
        <dbReference type="Proteomes" id="UP001199106"/>
    </source>
</evidence>
<keyword evidence="5" id="KW-0408">Iron</keyword>
<dbReference type="GO" id="GO:0020037">
    <property type="term" value="F:heme binding"/>
    <property type="evidence" value="ECO:0007669"/>
    <property type="project" value="InterPro"/>
</dbReference>
<keyword evidence="2" id="KW-0349">Heme</keyword>
<evidence type="ECO:0000256" key="1">
    <source>
        <dbReference type="ARBA" id="ARBA00010617"/>
    </source>
</evidence>
<evidence type="ECO:0000256" key="3">
    <source>
        <dbReference type="ARBA" id="ARBA00022723"/>
    </source>
</evidence>
<evidence type="ECO:0000256" key="2">
    <source>
        <dbReference type="ARBA" id="ARBA00022617"/>
    </source>
</evidence>